<dbReference type="PANTHER" id="PTHR46268">
    <property type="entry name" value="STRESS RESPONSE PROTEIN NHAX"/>
    <property type="match status" value="1"/>
</dbReference>
<dbReference type="OrthoDB" id="105697at2157"/>
<dbReference type="AlphaFoldDB" id="A0A285N691"/>
<sequence length="149" mass="16486">MTDLVLVPVDGSDESRHALEYAFKLPDVDVTAITVVDPFDIDPLSPGLQSPLGQSGVPAYTPEWYERQWDNAHELHEELREDAKEFDGEFDSVVKLGNPSREILRYADERDVDQIVIGAASNDTLSHVLLGSTAKRVARRAGVTVTVVR</sequence>
<reference evidence="3 4" key="1">
    <citation type="submission" date="2017-09" db="EMBL/GenBank/DDBJ databases">
        <authorList>
            <person name="Ehlers B."/>
            <person name="Leendertz F.H."/>
        </authorList>
    </citation>
    <scope>NUCLEOTIDE SEQUENCE [LARGE SCALE GENOMIC DNA]</scope>
    <source>
        <strain evidence="3 4">DSM 27208</strain>
    </source>
</reference>
<evidence type="ECO:0000313" key="4">
    <source>
        <dbReference type="Proteomes" id="UP000219453"/>
    </source>
</evidence>
<dbReference type="Pfam" id="PF00582">
    <property type="entry name" value="Usp"/>
    <property type="match status" value="1"/>
</dbReference>
<dbReference type="PANTHER" id="PTHR46268:SF24">
    <property type="entry name" value="UNIVERSAL STRESS PROTEIN"/>
    <property type="match status" value="1"/>
</dbReference>
<dbReference type="SUPFAM" id="SSF52402">
    <property type="entry name" value="Adenine nucleotide alpha hydrolases-like"/>
    <property type="match status" value="1"/>
</dbReference>
<dbReference type="Proteomes" id="UP000219453">
    <property type="component" value="Unassembled WGS sequence"/>
</dbReference>
<proteinExistence type="inferred from homology"/>
<dbReference type="InterPro" id="IPR014729">
    <property type="entry name" value="Rossmann-like_a/b/a_fold"/>
</dbReference>
<evidence type="ECO:0000256" key="1">
    <source>
        <dbReference type="ARBA" id="ARBA00008791"/>
    </source>
</evidence>
<dbReference type="EMBL" id="OBEJ01000001">
    <property type="protein sequence ID" value="SNZ03231.1"/>
    <property type="molecule type" value="Genomic_DNA"/>
</dbReference>
<protein>
    <submittedName>
        <fullName evidence="3">Nucleotide-binding universal stress protein, UspA family</fullName>
    </submittedName>
</protein>
<dbReference type="CDD" id="cd00293">
    <property type="entry name" value="USP-like"/>
    <property type="match status" value="1"/>
</dbReference>
<dbReference type="RefSeq" id="WP_097007279.1">
    <property type="nucleotide sequence ID" value="NZ_OBEJ01000001.1"/>
</dbReference>
<comment type="similarity">
    <text evidence="1">Belongs to the universal stress protein A family.</text>
</comment>
<name>A0A285N691_NATPI</name>
<evidence type="ECO:0000259" key="2">
    <source>
        <dbReference type="Pfam" id="PF00582"/>
    </source>
</evidence>
<dbReference type="PRINTS" id="PR01438">
    <property type="entry name" value="UNVRSLSTRESS"/>
</dbReference>
<gene>
    <name evidence="3" type="ORF">SAMN06269185_0223</name>
</gene>
<feature type="domain" description="UspA" evidence="2">
    <location>
        <begin position="2"/>
        <end position="149"/>
    </location>
</feature>
<accession>A0A285N691</accession>
<keyword evidence="4" id="KW-1185">Reference proteome</keyword>
<organism evidence="3 4">
    <name type="scientific">Natronoarchaeum philippinense</name>
    <dbReference type="NCBI Taxonomy" id="558529"/>
    <lineage>
        <taxon>Archaea</taxon>
        <taxon>Methanobacteriati</taxon>
        <taxon>Methanobacteriota</taxon>
        <taxon>Stenosarchaea group</taxon>
        <taxon>Halobacteria</taxon>
        <taxon>Halobacteriales</taxon>
        <taxon>Natronoarchaeaceae</taxon>
    </lineage>
</organism>
<dbReference type="Gene3D" id="3.40.50.620">
    <property type="entry name" value="HUPs"/>
    <property type="match status" value="1"/>
</dbReference>
<dbReference type="InterPro" id="IPR006015">
    <property type="entry name" value="Universal_stress_UspA"/>
</dbReference>
<evidence type="ECO:0000313" key="3">
    <source>
        <dbReference type="EMBL" id="SNZ03231.1"/>
    </source>
</evidence>
<dbReference type="InterPro" id="IPR006016">
    <property type="entry name" value="UspA"/>
</dbReference>